<dbReference type="Proteomes" id="UP000315369">
    <property type="component" value="Unassembled WGS sequence"/>
</dbReference>
<dbReference type="EMBL" id="VIFM01000067">
    <property type="protein sequence ID" value="TQF14511.1"/>
    <property type="molecule type" value="Genomic_DNA"/>
</dbReference>
<gene>
    <name evidence="6" type="ORF">FJV41_18520</name>
</gene>
<evidence type="ECO:0000256" key="3">
    <source>
        <dbReference type="ARBA" id="ARBA00023125"/>
    </source>
</evidence>
<protein>
    <submittedName>
        <fullName evidence="6">LysR family transcriptional regulator</fullName>
    </submittedName>
</protein>
<comment type="caution">
    <text evidence="6">The sequence shown here is derived from an EMBL/GenBank/DDBJ whole genome shotgun (WGS) entry which is preliminary data.</text>
</comment>
<evidence type="ECO:0000259" key="5">
    <source>
        <dbReference type="PROSITE" id="PS50931"/>
    </source>
</evidence>
<dbReference type="SUPFAM" id="SSF46785">
    <property type="entry name" value="Winged helix' DNA-binding domain"/>
    <property type="match status" value="1"/>
</dbReference>
<accession>A0A540WZS8</accession>
<dbReference type="InterPro" id="IPR005119">
    <property type="entry name" value="LysR_subst-bd"/>
</dbReference>
<evidence type="ECO:0000256" key="2">
    <source>
        <dbReference type="ARBA" id="ARBA00023015"/>
    </source>
</evidence>
<keyword evidence="2" id="KW-0805">Transcription regulation</keyword>
<dbReference type="AlphaFoldDB" id="A0A540WZS8"/>
<dbReference type="InterPro" id="IPR058163">
    <property type="entry name" value="LysR-type_TF_proteobact-type"/>
</dbReference>
<evidence type="ECO:0000256" key="1">
    <source>
        <dbReference type="ARBA" id="ARBA00009437"/>
    </source>
</evidence>
<keyword evidence="3" id="KW-0238">DNA-binding</keyword>
<sequence length="310" mass="33360">MPPSPPLLDDMLLFSEVVTAGGITAASTRLGLRKSTVSRRLSALEERLGVRLLERNARHLRLTEAGRDYHAHCARLVAEAREVNRALGESRTTPQGTLRIATLSLLGELLTPVIAELLLRHPLLRVEVSLAEAHVDLIAEEYDLALRTGPLADSSLVARKLGRLRTGYYASAAYLSRQGTPKSPAELQGHACVVLAEPGTDEVWFFGEGRTAKSIPVTGRLRVPSVRAGQAAARAGLGVVRLPASLVVDDVRNGLLVPVLETETPPGIPIFAVYPSSRQLPPKVRAFLTLLGERGAALPWEEATAPGRAR</sequence>
<dbReference type="GO" id="GO:0006351">
    <property type="term" value="P:DNA-templated transcription"/>
    <property type="evidence" value="ECO:0007669"/>
    <property type="project" value="TreeGrafter"/>
</dbReference>
<dbReference type="GO" id="GO:0043565">
    <property type="term" value="F:sequence-specific DNA binding"/>
    <property type="evidence" value="ECO:0007669"/>
    <property type="project" value="TreeGrafter"/>
</dbReference>
<dbReference type="PROSITE" id="PS50931">
    <property type="entry name" value="HTH_LYSR"/>
    <property type="match status" value="1"/>
</dbReference>
<proteinExistence type="inferred from homology"/>
<dbReference type="CDD" id="cd08422">
    <property type="entry name" value="PBP2_CrgA_like"/>
    <property type="match status" value="1"/>
</dbReference>
<dbReference type="Pfam" id="PF03466">
    <property type="entry name" value="LysR_substrate"/>
    <property type="match status" value="1"/>
</dbReference>
<dbReference type="OrthoDB" id="5416547at2"/>
<comment type="similarity">
    <text evidence="1">Belongs to the LysR transcriptional regulatory family.</text>
</comment>
<dbReference type="InterPro" id="IPR036390">
    <property type="entry name" value="WH_DNA-bd_sf"/>
</dbReference>
<dbReference type="InterPro" id="IPR000847">
    <property type="entry name" value="LysR_HTH_N"/>
</dbReference>
<evidence type="ECO:0000256" key="4">
    <source>
        <dbReference type="ARBA" id="ARBA00023163"/>
    </source>
</evidence>
<dbReference type="SUPFAM" id="SSF53850">
    <property type="entry name" value="Periplasmic binding protein-like II"/>
    <property type="match status" value="1"/>
</dbReference>
<dbReference type="Gene3D" id="3.40.190.290">
    <property type="match status" value="1"/>
</dbReference>
<dbReference type="FunFam" id="1.10.10.10:FF:000001">
    <property type="entry name" value="LysR family transcriptional regulator"/>
    <property type="match status" value="1"/>
</dbReference>
<feature type="domain" description="HTH lysR-type" evidence="5">
    <location>
        <begin position="6"/>
        <end position="63"/>
    </location>
</feature>
<keyword evidence="7" id="KW-1185">Reference proteome</keyword>
<organism evidence="6 7">
    <name type="scientific">Myxococcus llanfairpwllgwyngyllgogerychwyrndrobwllllantysiliogogogochensis</name>
    <dbReference type="NCBI Taxonomy" id="2590453"/>
    <lineage>
        <taxon>Bacteria</taxon>
        <taxon>Pseudomonadati</taxon>
        <taxon>Myxococcota</taxon>
        <taxon>Myxococcia</taxon>
        <taxon>Myxococcales</taxon>
        <taxon>Cystobacterineae</taxon>
        <taxon>Myxococcaceae</taxon>
        <taxon>Myxococcus</taxon>
    </lineage>
</organism>
<dbReference type="InterPro" id="IPR036388">
    <property type="entry name" value="WH-like_DNA-bd_sf"/>
</dbReference>
<evidence type="ECO:0000313" key="7">
    <source>
        <dbReference type="Proteomes" id="UP000315369"/>
    </source>
</evidence>
<dbReference type="PANTHER" id="PTHR30537">
    <property type="entry name" value="HTH-TYPE TRANSCRIPTIONAL REGULATOR"/>
    <property type="match status" value="1"/>
</dbReference>
<name>A0A540WZS8_9BACT</name>
<dbReference type="Gene3D" id="1.10.10.10">
    <property type="entry name" value="Winged helix-like DNA-binding domain superfamily/Winged helix DNA-binding domain"/>
    <property type="match status" value="1"/>
</dbReference>
<reference evidence="6 7" key="1">
    <citation type="submission" date="2019-06" db="EMBL/GenBank/DDBJ databases">
        <authorList>
            <person name="Livingstone P."/>
            <person name="Whitworth D."/>
        </authorList>
    </citation>
    <scope>NUCLEOTIDE SEQUENCE [LARGE SCALE GENOMIC DNA]</scope>
    <source>
        <strain evidence="6 7">AM401</strain>
    </source>
</reference>
<dbReference type="Pfam" id="PF00126">
    <property type="entry name" value="HTH_1"/>
    <property type="match status" value="1"/>
</dbReference>
<dbReference type="GO" id="GO:0003700">
    <property type="term" value="F:DNA-binding transcription factor activity"/>
    <property type="evidence" value="ECO:0007669"/>
    <property type="project" value="InterPro"/>
</dbReference>
<keyword evidence="4" id="KW-0804">Transcription</keyword>
<evidence type="ECO:0000313" key="6">
    <source>
        <dbReference type="EMBL" id="TQF14511.1"/>
    </source>
</evidence>
<dbReference type="PANTHER" id="PTHR30537:SF5">
    <property type="entry name" value="HTH-TYPE TRANSCRIPTIONAL ACTIVATOR TTDR-RELATED"/>
    <property type="match status" value="1"/>
</dbReference>